<accession>A0A9P6FWM4</accession>
<reference evidence="4" key="1">
    <citation type="journal article" date="2020" name="Fungal Divers.">
        <title>Resolving the Mortierellaceae phylogeny through synthesis of multi-gene phylogenetics and phylogenomics.</title>
        <authorList>
            <person name="Vandepol N."/>
            <person name="Liber J."/>
            <person name="Desiro A."/>
            <person name="Na H."/>
            <person name="Kennedy M."/>
            <person name="Barry K."/>
            <person name="Grigoriev I.V."/>
            <person name="Miller A.N."/>
            <person name="O'Donnell K."/>
            <person name="Stajich J.E."/>
            <person name="Bonito G."/>
        </authorList>
    </citation>
    <scope>NUCLEOTIDE SEQUENCE</scope>
    <source>
        <strain evidence="4">KOD1015</strain>
    </source>
</reference>
<dbReference type="PANTHER" id="PTHR16127:SF13">
    <property type="entry name" value="GH01188P"/>
    <property type="match status" value="1"/>
</dbReference>
<protein>
    <recommendedName>
        <fullName evidence="6">Alpha-taxilin</fullName>
    </recommendedName>
</protein>
<dbReference type="Proteomes" id="UP000780801">
    <property type="component" value="Unassembled WGS sequence"/>
</dbReference>
<dbReference type="AlphaFoldDB" id="A0A9P6FWM4"/>
<evidence type="ECO:0000256" key="2">
    <source>
        <dbReference type="SAM" id="Coils"/>
    </source>
</evidence>
<feature type="region of interest" description="Disordered" evidence="3">
    <location>
        <begin position="386"/>
        <end position="455"/>
    </location>
</feature>
<feature type="region of interest" description="Disordered" evidence="3">
    <location>
        <begin position="306"/>
        <end position="341"/>
    </location>
</feature>
<evidence type="ECO:0000313" key="5">
    <source>
        <dbReference type="Proteomes" id="UP000780801"/>
    </source>
</evidence>
<evidence type="ECO:0008006" key="6">
    <source>
        <dbReference type="Google" id="ProtNLM"/>
    </source>
</evidence>
<dbReference type="EMBL" id="JAABOA010000923">
    <property type="protein sequence ID" value="KAF9582797.1"/>
    <property type="molecule type" value="Genomic_DNA"/>
</dbReference>
<dbReference type="InterPro" id="IPR026183">
    <property type="entry name" value="Taxilin_fam"/>
</dbReference>
<keyword evidence="5" id="KW-1185">Reference proteome</keyword>
<feature type="compositionally biased region" description="Low complexity" evidence="3">
    <location>
        <begin position="313"/>
        <end position="340"/>
    </location>
</feature>
<feature type="compositionally biased region" description="Gly residues" evidence="3">
    <location>
        <begin position="408"/>
        <end position="420"/>
    </location>
</feature>
<name>A0A9P6FWM4_9FUNG</name>
<keyword evidence="2" id="KW-0175">Coiled coil</keyword>
<dbReference type="GO" id="GO:0019905">
    <property type="term" value="F:syntaxin binding"/>
    <property type="evidence" value="ECO:0007669"/>
    <property type="project" value="InterPro"/>
</dbReference>
<evidence type="ECO:0000313" key="4">
    <source>
        <dbReference type="EMBL" id="KAF9582797.1"/>
    </source>
</evidence>
<evidence type="ECO:0000256" key="1">
    <source>
        <dbReference type="ARBA" id="ARBA00009550"/>
    </source>
</evidence>
<proteinExistence type="inferred from homology"/>
<gene>
    <name evidence="4" type="ORF">BGW38_010751</name>
</gene>
<dbReference type="Pfam" id="PF09728">
    <property type="entry name" value="Taxilin"/>
    <property type="match status" value="1"/>
</dbReference>
<organism evidence="4 5">
    <name type="scientific">Lunasporangiospora selenospora</name>
    <dbReference type="NCBI Taxonomy" id="979761"/>
    <lineage>
        <taxon>Eukaryota</taxon>
        <taxon>Fungi</taxon>
        <taxon>Fungi incertae sedis</taxon>
        <taxon>Mucoromycota</taxon>
        <taxon>Mortierellomycotina</taxon>
        <taxon>Mortierellomycetes</taxon>
        <taxon>Mortierellales</taxon>
        <taxon>Mortierellaceae</taxon>
        <taxon>Lunasporangiospora</taxon>
    </lineage>
</organism>
<comment type="similarity">
    <text evidence="1">Belongs to the taxilin family.</text>
</comment>
<sequence>MKKIHKEAMQTVHDQEGNHSGLYSFMQHKHLEMLQDMRKQSREMTRLKRKFELSQREKEQLVRERDRLRAQQEMLMSERAPLLQENISECNKKLIQSTASMETQIAELKDRAETEHSEKNQALEERSTRVQERLNGFMEQYELREKHFQSVLKSTQLELELEQARLKRQSQVAEEAKAKTDLLKAQVGTFAQTEAELRKQLNVYVEKFQQVEEALSKSNSLFQVFRNEMEAMAKRGDRLEKVNQAIRVKCDTMNKNLLEMAEERTSQQRELEGANKKITKLESLCRALHAERSNLTKKGSAEECLANSEVSRSNPSVNASTTTTTATAPSTTTTNSTSAVLMNGMKKVITDKDRGRRSTTTNKGLLINGQDATVGQHGDSLVVDVAMPRGPDGPTLDRSSTPHVRGNDGIGGGGGGGGGSHSHVPSTQGNRQGGFAPGGRPVATPGRLRQKQKRQQLQLFLQRCEHQQLQ</sequence>
<dbReference type="PANTHER" id="PTHR16127">
    <property type="entry name" value="TAXILIN"/>
    <property type="match status" value="1"/>
</dbReference>
<comment type="caution">
    <text evidence="4">The sequence shown here is derived from an EMBL/GenBank/DDBJ whole genome shotgun (WGS) entry which is preliminary data.</text>
</comment>
<dbReference type="OrthoDB" id="425555at2759"/>
<feature type="coiled-coil region" evidence="2">
    <location>
        <begin position="257"/>
        <end position="298"/>
    </location>
</feature>
<feature type="coiled-coil region" evidence="2">
    <location>
        <begin position="37"/>
        <end position="214"/>
    </location>
</feature>
<evidence type="ECO:0000256" key="3">
    <source>
        <dbReference type="SAM" id="MobiDB-lite"/>
    </source>
</evidence>